<feature type="region of interest" description="Disordered" evidence="1">
    <location>
        <begin position="128"/>
        <end position="166"/>
    </location>
</feature>
<reference evidence="2 3" key="1">
    <citation type="submission" date="2016-09" db="EMBL/GenBank/DDBJ databases">
        <title>Extensive genetic diversity and differential bi-allelic expression allows diatom success in the polar Southern Ocean.</title>
        <authorList>
            <consortium name="DOE Joint Genome Institute"/>
            <person name="Mock T."/>
            <person name="Otillar R.P."/>
            <person name="Strauss J."/>
            <person name="Dupont C."/>
            <person name="Frickenhaus S."/>
            <person name="Maumus F."/>
            <person name="Mcmullan M."/>
            <person name="Sanges R."/>
            <person name="Schmutz J."/>
            <person name="Toseland A."/>
            <person name="Valas R."/>
            <person name="Veluchamy A."/>
            <person name="Ward B.J."/>
            <person name="Allen A."/>
            <person name="Barry K."/>
            <person name="Falciatore A."/>
            <person name="Ferrante M."/>
            <person name="Fortunato A.E."/>
            <person name="Gloeckner G."/>
            <person name="Gruber A."/>
            <person name="Hipkin R."/>
            <person name="Janech M."/>
            <person name="Kroth P."/>
            <person name="Leese F."/>
            <person name="Lindquist E."/>
            <person name="Lyon B.R."/>
            <person name="Martin J."/>
            <person name="Mayer C."/>
            <person name="Parker M."/>
            <person name="Quesneville H."/>
            <person name="Raymond J."/>
            <person name="Uhlig C."/>
            <person name="Valentin K.U."/>
            <person name="Worden A.Z."/>
            <person name="Armbrust E.V."/>
            <person name="Bowler C."/>
            <person name="Green B."/>
            <person name="Moulton V."/>
            <person name="Van Oosterhout C."/>
            <person name="Grigoriev I."/>
        </authorList>
    </citation>
    <scope>NUCLEOTIDE SEQUENCE [LARGE SCALE GENOMIC DNA]</scope>
    <source>
        <strain evidence="2 3">CCMP1102</strain>
    </source>
</reference>
<dbReference type="KEGG" id="fcy:FRACYDRAFT_238094"/>
<feature type="compositionally biased region" description="Low complexity" evidence="1">
    <location>
        <begin position="538"/>
        <end position="556"/>
    </location>
</feature>
<evidence type="ECO:0000256" key="1">
    <source>
        <dbReference type="SAM" id="MobiDB-lite"/>
    </source>
</evidence>
<feature type="compositionally biased region" description="Basic residues" evidence="1">
    <location>
        <begin position="144"/>
        <end position="161"/>
    </location>
</feature>
<dbReference type="EMBL" id="KV784357">
    <property type="protein sequence ID" value="OEU17668.1"/>
    <property type="molecule type" value="Genomic_DNA"/>
</dbReference>
<evidence type="ECO:0000313" key="3">
    <source>
        <dbReference type="Proteomes" id="UP000095751"/>
    </source>
</evidence>
<feature type="compositionally biased region" description="Polar residues" evidence="1">
    <location>
        <begin position="495"/>
        <end position="506"/>
    </location>
</feature>
<evidence type="ECO:0000313" key="2">
    <source>
        <dbReference type="EMBL" id="OEU17668.1"/>
    </source>
</evidence>
<dbReference type="InParanoid" id="A0A1E7FHM8"/>
<feature type="compositionally biased region" description="Basic and acidic residues" evidence="1">
    <location>
        <begin position="514"/>
        <end position="526"/>
    </location>
</feature>
<dbReference type="AlphaFoldDB" id="A0A1E7FHM8"/>
<proteinExistence type="predicted"/>
<keyword evidence="3" id="KW-1185">Reference proteome</keyword>
<feature type="compositionally biased region" description="Acidic residues" evidence="1">
    <location>
        <begin position="128"/>
        <end position="137"/>
    </location>
</feature>
<name>A0A1E7FHM8_9STRA</name>
<organism evidence="2 3">
    <name type="scientific">Fragilariopsis cylindrus CCMP1102</name>
    <dbReference type="NCBI Taxonomy" id="635003"/>
    <lineage>
        <taxon>Eukaryota</taxon>
        <taxon>Sar</taxon>
        <taxon>Stramenopiles</taxon>
        <taxon>Ochrophyta</taxon>
        <taxon>Bacillariophyta</taxon>
        <taxon>Bacillariophyceae</taxon>
        <taxon>Bacillariophycidae</taxon>
        <taxon>Bacillariales</taxon>
        <taxon>Bacillariaceae</taxon>
        <taxon>Fragilariopsis</taxon>
    </lineage>
</organism>
<feature type="compositionally biased region" description="Basic residues" evidence="1">
    <location>
        <begin position="367"/>
        <end position="378"/>
    </location>
</feature>
<feature type="region of interest" description="Disordered" evidence="1">
    <location>
        <begin position="484"/>
        <end position="556"/>
    </location>
</feature>
<feature type="compositionally biased region" description="Basic and acidic residues" evidence="1">
    <location>
        <begin position="380"/>
        <end position="394"/>
    </location>
</feature>
<gene>
    <name evidence="2" type="ORF">FRACYDRAFT_238094</name>
</gene>
<sequence length="583" mass="65691">MAQTANKKKQQPAIDRYNKATLLKQRLIWLYYHGENTNNTEGLSPEGVVGGITDYQIAGNIKQYITINKFSYQAKQACQIALDLHAEGEHIKEPELPDKNNTEEVELPAARNNITPAFDIEVEESDDDYGEEEVEVEEGFKTPSPKKQKATPRMSKQKKTPVVKSKTEMSIDDLTKQFDGTSLEGIPAMASAGLGFPVLCGRYTREKRVSPFKLETNSFVLIRMIPHNCLTARMVTLEWTDDCTLVLTIKWPSFFWKIGNHVQFQKDSTAPAEFHFPEDHIVFNSVARYLEKRADLTDEQHPKVFDKIVFKFDNPMDTTFGISEVLTVVITDADLDKAAGEVLPDAGSIKVHQLILKEKQPEDGRKKTIKTSARKTKTGKSIDPEGSKVSEDKESTNAYDYTRFASLYNDHGLTPPRQEIIDGYSGAEEDLFYMVSFLMENNQSLLNGDFIPQVMNQYDGRPVEMMKYVEDYVAKEERMPIESIDPILPAPTSPPRQLTNGPTTIENDGVVAMDTRERDAKRRRDQPAVTRQKSNPESSASIDSFSATSIDSSDDTIVSSSVDPLMALQEGLDEIEREINNYI</sequence>
<protein>
    <submittedName>
        <fullName evidence="2">Uncharacterized protein</fullName>
    </submittedName>
</protein>
<accession>A0A1E7FHM8</accession>
<dbReference type="Proteomes" id="UP000095751">
    <property type="component" value="Unassembled WGS sequence"/>
</dbReference>
<feature type="region of interest" description="Disordered" evidence="1">
    <location>
        <begin position="361"/>
        <end position="394"/>
    </location>
</feature>